<dbReference type="AlphaFoldDB" id="A0A150J1V6"/>
<comment type="caution">
    <text evidence="1">The sequence shown here is derived from an EMBL/GenBank/DDBJ whole genome shotgun (WGS) entry which is preliminary data.</text>
</comment>
<reference evidence="1 2" key="1">
    <citation type="journal article" date="2016" name="ISME J.">
        <title>Chasing the elusive Euryarchaeota class WSA2: genomes reveal a uniquely fastidious methyl-reducing methanogen.</title>
        <authorList>
            <person name="Nobu M.K."/>
            <person name="Narihiro T."/>
            <person name="Kuroda K."/>
            <person name="Mei R."/>
            <person name="Liu W.T."/>
        </authorList>
    </citation>
    <scope>NUCLEOTIDE SEQUENCE [LARGE SCALE GENOMIC DNA]</scope>
    <source>
        <strain evidence="1">U1lsi0528_Bin055</strain>
    </source>
</reference>
<dbReference type="GO" id="GO:0003676">
    <property type="term" value="F:nucleic acid binding"/>
    <property type="evidence" value="ECO:0007669"/>
    <property type="project" value="InterPro"/>
</dbReference>
<evidence type="ECO:0000313" key="2">
    <source>
        <dbReference type="Proteomes" id="UP000075398"/>
    </source>
</evidence>
<sequence length="366" mass="41935">MEFIYEVDPKETRLRKIEPVALSDLGVRERRDMEQWIVKNPDILGEPLLVITAQFGKFDKSARRLDLLALDQTGTLVVVEMKLDARGTHADLQAIRYAAFCSTATPEQVIEMLAKFEKVSIEEAKKRIELFVDEESEFLRSPPRIILAAGSFDDQEITASVLWLRNFALDMSCVELTPYRLGEGKLVLVPKVIIPLPETKDYQVRVEQKKASETRRNQSSPYAELWQRIADEFNQLNVVAAGRNFTATPSAWRNYFQVYLGHSHIHYEWQVSKRAKQIRACIHFETSHRQKNLRLLQLLRDKEKEIARGVAWPFEAAPWGEAWAAAFFSIPYSTGPSVLSKASDAAHAMQLLIERTWPLLQPAINK</sequence>
<gene>
    <name evidence="1" type="ORF">AMQ22_01346</name>
</gene>
<protein>
    <recommendedName>
        <fullName evidence="3">Endonuclease NucS</fullName>
    </recommendedName>
</protein>
<evidence type="ECO:0008006" key="3">
    <source>
        <dbReference type="Google" id="ProtNLM"/>
    </source>
</evidence>
<dbReference type="Gene3D" id="3.40.1350.10">
    <property type="match status" value="1"/>
</dbReference>
<evidence type="ECO:0000313" key="1">
    <source>
        <dbReference type="EMBL" id="KYC51210.1"/>
    </source>
</evidence>
<dbReference type="EMBL" id="LNGC01000062">
    <property type="protein sequence ID" value="KYC51210.1"/>
    <property type="molecule type" value="Genomic_DNA"/>
</dbReference>
<dbReference type="Proteomes" id="UP000075398">
    <property type="component" value="Unassembled WGS sequence"/>
</dbReference>
<organism evidence="1 2">
    <name type="scientific">Candidatus Methanofastidiosum methylothiophilum</name>
    <dbReference type="NCBI Taxonomy" id="1705564"/>
    <lineage>
        <taxon>Archaea</taxon>
        <taxon>Methanobacteriati</taxon>
        <taxon>Methanobacteriota</taxon>
        <taxon>Stenosarchaea group</taxon>
        <taxon>Candidatus Methanofastidiosia</taxon>
        <taxon>Candidatus Methanofastidiosales</taxon>
        <taxon>Candidatus Methanofastidiosaceae</taxon>
        <taxon>Candidatus Methanofastidiosum</taxon>
    </lineage>
</organism>
<accession>A0A150J1V6</accession>
<proteinExistence type="predicted"/>
<name>A0A150J1V6_9EURY</name>
<dbReference type="InterPro" id="IPR011856">
    <property type="entry name" value="tRNA_endonuc-like_dom_sf"/>
</dbReference>